<dbReference type="InterPro" id="IPR035965">
    <property type="entry name" value="PAS-like_dom_sf"/>
</dbReference>
<dbReference type="SUPFAM" id="SSF56112">
    <property type="entry name" value="Protein kinase-like (PK-like)"/>
    <property type="match status" value="1"/>
</dbReference>
<reference evidence="7" key="1">
    <citation type="journal article" date="2023" name="Mol. Biol. Evol.">
        <title>Third-Generation Sequencing Reveals the Adaptive Role of the Epigenome in Three Deep-Sea Polychaetes.</title>
        <authorList>
            <person name="Perez M."/>
            <person name="Aroh O."/>
            <person name="Sun Y."/>
            <person name="Lan Y."/>
            <person name="Juniper S.K."/>
            <person name="Young C.R."/>
            <person name="Angers B."/>
            <person name="Qian P.Y."/>
        </authorList>
    </citation>
    <scope>NUCLEOTIDE SEQUENCE</scope>
    <source>
        <strain evidence="7">P08H-3</strain>
    </source>
</reference>
<proteinExistence type="predicted"/>
<organism evidence="7 8">
    <name type="scientific">Paralvinella palmiformis</name>
    <dbReference type="NCBI Taxonomy" id="53620"/>
    <lineage>
        <taxon>Eukaryota</taxon>
        <taxon>Metazoa</taxon>
        <taxon>Spiralia</taxon>
        <taxon>Lophotrochozoa</taxon>
        <taxon>Annelida</taxon>
        <taxon>Polychaeta</taxon>
        <taxon>Sedentaria</taxon>
        <taxon>Canalipalpata</taxon>
        <taxon>Terebellida</taxon>
        <taxon>Terebelliformia</taxon>
        <taxon>Alvinellidae</taxon>
        <taxon>Paralvinella</taxon>
    </lineage>
</organism>
<dbReference type="PROSITE" id="PS50011">
    <property type="entry name" value="PROTEIN_KINASE_DOM"/>
    <property type="match status" value="1"/>
</dbReference>
<dbReference type="InterPro" id="IPR008271">
    <property type="entry name" value="Ser/Thr_kinase_AS"/>
</dbReference>
<evidence type="ECO:0008006" key="9">
    <source>
        <dbReference type="Google" id="ProtNLM"/>
    </source>
</evidence>
<dbReference type="GO" id="GO:0004674">
    <property type="term" value="F:protein serine/threonine kinase activity"/>
    <property type="evidence" value="ECO:0007669"/>
    <property type="project" value="TreeGrafter"/>
</dbReference>
<dbReference type="Pfam" id="PF13426">
    <property type="entry name" value="PAS_9"/>
    <property type="match status" value="2"/>
</dbReference>
<dbReference type="CDD" id="cd00130">
    <property type="entry name" value="PAS"/>
    <property type="match status" value="2"/>
</dbReference>
<dbReference type="GO" id="GO:0005634">
    <property type="term" value="C:nucleus"/>
    <property type="evidence" value="ECO:0007669"/>
    <property type="project" value="TreeGrafter"/>
</dbReference>
<dbReference type="PROSITE" id="PS00107">
    <property type="entry name" value="PROTEIN_KINASE_ATP"/>
    <property type="match status" value="1"/>
</dbReference>
<keyword evidence="2 3" id="KW-0067">ATP-binding</keyword>
<comment type="caution">
    <text evidence="7">The sequence shown here is derived from an EMBL/GenBank/DDBJ whole genome shotgun (WGS) entry which is preliminary data.</text>
</comment>
<dbReference type="GO" id="GO:0035556">
    <property type="term" value="P:intracellular signal transduction"/>
    <property type="evidence" value="ECO:0007669"/>
    <property type="project" value="TreeGrafter"/>
</dbReference>
<dbReference type="FunFam" id="3.30.450.20:FF:000059">
    <property type="entry name" value="PAS domain containing serine/threonine kinase"/>
    <property type="match status" value="1"/>
</dbReference>
<feature type="compositionally biased region" description="Low complexity" evidence="4">
    <location>
        <begin position="531"/>
        <end position="545"/>
    </location>
</feature>
<dbReference type="GO" id="GO:0005829">
    <property type="term" value="C:cytosol"/>
    <property type="evidence" value="ECO:0007669"/>
    <property type="project" value="TreeGrafter"/>
</dbReference>
<dbReference type="Proteomes" id="UP001208570">
    <property type="component" value="Unassembled WGS sequence"/>
</dbReference>
<dbReference type="SMART" id="SM00091">
    <property type="entry name" value="PAS"/>
    <property type="match status" value="2"/>
</dbReference>
<evidence type="ECO:0000313" key="8">
    <source>
        <dbReference type="Proteomes" id="UP001208570"/>
    </source>
</evidence>
<evidence type="ECO:0000259" key="6">
    <source>
        <dbReference type="PROSITE" id="PS50112"/>
    </source>
</evidence>
<dbReference type="Pfam" id="PF00069">
    <property type="entry name" value="Pkinase"/>
    <property type="match status" value="1"/>
</dbReference>
<feature type="domain" description="Protein kinase" evidence="5">
    <location>
        <begin position="986"/>
        <end position="1173"/>
    </location>
</feature>
<dbReference type="PROSITE" id="PS00108">
    <property type="entry name" value="PROTEIN_KINASE_ST"/>
    <property type="match status" value="1"/>
</dbReference>
<dbReference type="GO" id="GO:0045719">
    <property type="term" value="P:negative regulation of glycogen biosynthetic process"/>
    <property type="evidence" value="ECO:0007669"/>
    <property type="project" value="TreeGrafter"/>
</dbReference>
<evidence type="ECO:0000256" key="3">
    <source>
        <dbReference type="PROSITE-ProRule" id="PRU10141"/>
    </source>
</evidence>
<dbReference type="Gene3D" id="3.30.200.20">
    <property type="entry name" value="Phosphorylase Kinase, domain 1"/>
    <property type="match status" value="1"/>
</dbReference>
<feature type="region of interest" description="Disordered" evidence="4">
    <location>
        <begin position="700"/>
        <end position="743"/>
    </location>
</feature>
<dbReference type="SUPFAM" id="SSF55785">
    <property type="entry name" value="PYP-like sensor domain (PAS domain)"/>
    <property type="match status" value="1"/>
</dbReference>
<dbReference type="InterPro" id="IPR000014">
    <property type="entry name" value="PAS"/>
</dbReference>
<feature type="binding site" evidence="3">
    <location>
        <position position="1019"/>
    </location>
    <ligand>
        <name>ATP</name>
        <dbReference type="ChEBI" id="CHEBI:30616"/>
    </ligand>
</feature>
<dbReference type="EMBL" id="JAODUP010000032">
    <property type="protein sequence ID" value="KAK2167030.1"/>
    <property type="molecule type" value="Genomic_DNA"/>
</dbReference>
<dbReference type="GO" id="GO:0005524">
    <property type="term" value="F:ATP binding"/>
    <property type="evidence" value="ECO:0007669"/>
    <property type="project" value="UniProtKB-UniRule"/>
</dbReference>
<feature type="compositionally biased region" description="Basic and acidic residues" evidence="4">
    <location>
        <begin position="488"/>
        <end position="502"/>
    </location>
</feature>
<dbReference type="SMART" id="SM00220">
    <property type="entry name" value="S_TKc"/>
    <property type="match status" value="1"/>
</dbReference>
<keyword evidence="8" id="KW-1185">Reference proteome</keyword>
<feature type="compositionally biased region" description="Basic and acidic residues" evidence="4">
    <location>
        <begin position="709"/>
        <end position="718"/>
    </location>
</feature>
<feature type="domain" description="PAS" evidence="6">
    <location>
        <begin position="171"/>
        <end position="216"/>
    </location>
</feature>
<dbReference type="InterPro" id="IPR011009">
    <property type="entry name" value="Kinase-like_dom_sf"/>
</dbReference>
<dbReference type="PROSITE" id="PS50112">
    <property type="entry name" value="PAS"/>
    <property type="match status" value="1"/>
</dbReference>
<evidence type="ECO:0000256" key="1">
    <source>
        <dbReference type="ARBA" id="ARBA00022741"/>
    </source>
</evidence>
<evidence type="ECO:0000256" key="2">
    <source>
        <dbReference type="ARBA" id="ARBA00022840"/>
    </source>
</evidence>
<dbReference type="InterPro" id="IPR000719">
    <property type="entry name" value="Prot_kinase_dom"/>
</dbReference>
<feature type="region of interest" description="Disordered" evidence="4">
    <location>
        <begin position="479"/>
        <end position="546"/>
    </location>
</feature>
<dbReference type="InterPro" id="IPR017441">
    <property type="entry name" value="Protein_kinase_ATP_BS"/>
</dbReference>
<evidence type="ECO:0000313" key="7">
    <source>
        <dbReference type="EMBL" id="KAK2167030.1"/>
    </source>
</evidence>
<dbReference type="Gene3D" id="3.30.450.20">
    <property type="entry name" value="PAS domain"/>
    <property type="match status" value="2"/>
</dbReference>
<dbReference type="AlphaFoldDB" id="A0AAD9K9K8"/>
<dbReference type="PANTHER" id="PTHR24346">
    <property type="entry name" value="MAP/MICROTUBULE AFFINITY-REGULATING KINASE"/>
    <property type="match status" value="1"/>
</dbReference>
<sequence length="1173" mass="128683">MDDRSRKKRASDVGAGGSSDCYQGMCDRLAQSYPSPRCRSAMDRHCGGARFYGGVTKQIFGSPSYPSPLDRIRTGRKERARQLGLPSLDRDSFEANQSFPKIKQSRVKQDVDCTVEVKKTLNDFKGNGLNDVSYTPGLSRGSFASSPNMLDSSGSLGESWSYFNYIGGGSSGVSFPTTVRNPNKAIVTIDAKTSEILVANEMASELFGFSQEELIGIELNDLVTLDSKPKETIAESHLEDNGEIIEVSGKVVDAVDSSGLVIPVSLWIKRLDVELPRCLVVMEPLEKTSASVTFDSTGTILDCDNPLAVLHGYGDPVELMGLKINDIIPSVRLPEAGEKIPEDIKKQRATDITDSFLDETDVDVYFGVVLVFANISGLITVLPDGKIHSINNNFALMLFGFTQSELIGKNICEIIPDFHDEVQLADAADMLMPPMDGEFGQMKASVEDDDVFMNDSITDCANTSLDVSLSIYLNNQTAQSSNNISRNETSKQCHEPSSETHKIGKAGDSQKIQNLPLQHLESSPEKVRHQVTSSSSSVGTSTPPTFRRKMLTDEKSTICTVQDLEGSRKNLDHARLIKNSHSVGVCENGSNDSQCSLDLLEDNENMSNISGATDDLMEASSALISEMLHGGESQDVMEVTNNFSSLNCDQPASTNNNNNNKCNNETEAVVTNTDTLTSTQEIFSDIQRVTAQLKRSLSDGLQENNVKGQRSDEQKEVFTQEDAPSEPPNIENKHVAGPRKPPRLSKCHVFSSDNANKSPCLNDSRFMPIKQNAQTNSHHNELSKLADLQTSTPVARPMKKQNMFPQSAARRFSSVMTEDGDKSVAKMQSEGTPSHRINTVGGSFLGNCRHKDGSKLGIVYQVKRVRLADGQAVYCVWISRDPEDPGEGGRSCANLTLASSLNSTMGGASMDASQFAEASAVSLGEQLVQKSQHYNKDCLAQLKPSPSDKKEDEAADTSELNEELARTGSSCQDYTPGSSTEYDKNYDTLNSIGKGAFGFVKLAVRKSDKEQVVVKFIKKSKLSMDTLIDDPVYGRIPPEVFMLSKLRHPNIVTVLDCFEGPDFFHLVMEKHGSGMDLFEFIDRCPNMDEPLASYIFRQLVSAVSYLLDEGIIHRDVKDENVILNEQFQVKLIDFGSAAYLKSGHLFATFCGTLEYCCPEVLQGNNFAFYVRNI</sequence>
<keyword evidence="1 3" id="KW-0547">Nucleotide-binding</keyword>
<evidence type="ECO:0000259" key="5">
    <source>
        <dbReference type="PROSITE" id="PS50011"/>
    </source>
</evidence>
<dbReference type="Gene3D" id="1.10.510.10">
    <property type="entry name" value="Transferase(Phosphotransferase) domain 1"/>
    <property type="match status" value="1"/>
</dbReference>
<dbReference type="PANTHER" id="PTHR24346:SF51">
    <property type="entry name" value="PAS DOMAIN-CONTAINING SERINE_THREONINE-PROTEIN KINASE"/>
    <property type="match status" value="1"/>
</dbReference>
<evidence type="ECO:0000256" key="4">
    <source>
        <dbReference type="SAM" id="MobiDB-lite"/>
    </source>
</evidence>
<protein>
    <recommendedName>
        <fullName evidence="9">PAS domain-containing serine/threonine-protein kinase</fullName>
    </recommendedName>
</protein>
<feature type="region of interest" description="Disordered" evidence="4">
    <location>
        <begin position="940"/>
        <end position="959"/>
    </location>
</feature>
<accession>A0AAD9K9K8</accession>
<gene>
    <name evidence="7" type="ORF">LSH36_32g05059</name>
</gene>
<name>A0AAD9K9K8_9ANNE</name>